<comment type="caution">
    <text evidence="2">The sequence shown here is derived from an EMBL/GenBank/DDBJ whole genome shotgun (WGS) entry which is preliminary data.</text>
</comment>
<reference evidence="2" key="1">
    <citation type="submission" date="2018-11" db="EMBL/GenBank/DDBJ databases">
        <authorList>
            <consortium name="Pathogen Informatics"/>
        </authorList>
    </citation>
    <scope>NUCLEOTIDE SEQUENCE</scope>
</reference>
<sequence length="89" mass="10184">MTRLTDDADYDADYYAREPSENFSGPQSESGNDGAYYPLGFPANMTKLRKQGQTTSKHCCAHQLVTKLFKCNSFYFLSDILLCLERRIE</sequence>
<dbReference type="Proteomes" id="UP000784294">
    <property type="component" value="Unassembled WGS sequence"/>
</dbReference>
<evidence type="ECO:0000313" key="3">
    <source>
        <dbReference type="Proteomes" id="UP000784294"/>
    </source>
</evidence>
<dbReference type="AlphaFoldDB" id="A0A3S5A8K2"/>
<keyword evidence="3" id="KW-1185">Reference proteome</keyword>
<name>A0A3S5A8K2_9PLAT</name>
<organism evidence="2 3">
    <name type="scientific">Protopolystoma xenopodis</name>
    <dbReference type="NCBI Taxonomy" id="117903"/>
    <lineage>
        <taxon>Eukaryota</taxon>
        <taxon>Metazoa</taxon>
        <taxon>Spiralia</taxon>
        <taxon>Lophotrochozoa</taxon>
        <taxon>Platyhelminthes</taxon>
        <taxon>Monogenea</taxon>
        <taxon>Polyopisthocotylea</taxon>
        <taxon>Polystomatidea</taxon>
        <taxon>Polystomatidae</taxon>
        <taxon>Protopolystoma</taxon>
    </lineage>
</organism>
<protein>
    <submittedName>
        <fullName evidence="2">Uncharacterized protein</fullName>
    </submittedName>
</protein>
<accession>A0A3S5A8K2</accession>
<dbReference type="EMBL" id="CAAALY010033674">
    <property type="protein sequence ID" value="VEL17667.1"/>
    <property type="molecule type" value="Genomic_DNA"/>
</dbReference>
<gene>
    <name evidence="2" type="ORF">PXEA_LOCUS11107</name>
</gene>
<feature type="compositionally biased region" description="Polar residues" evidence="1">
    <location>
        <begin position="21"/>
        <end position="31"/>
    </location>
</feature>
<evidence type="ECO:0000313" key="2">
    <source>
        <dbReference type="EMBL" id="VEL17667.1"/>
    </source>
</evidence>
<evidence type="ECO:0000256" key="1">
    <source>
        <dbReference type="SAM" id="MobiDB-lite"/>
    </source>
</evidence>
<proteinExistence type="predicted"/>
<feature type="region of interest" description="Disordered" evidence="1">
    <location>
        <begin position="1"/>
        <end position="33"/>
    </location>
</feature>